<dbReference type="EMBL" id="MN419916">
    <property type="protein sequence ID" value="QHD47962.1"/>
    <property type="molecule type" value="Genomic_DNA"/>
</dbReference>
<evidence type="ECO:0000256" key="4">
    <source>
        <dbReference type="ARBA" id="ARBA00021095"/>
    </source>
</evidence>
<gene>
    <name evidence="17" type="primary">ND6</name>
</gene>
<geneLocation type="mitochondrion" evidence="17"/>
<evidence type="ECO:0000256" key="6">
    <source>
        <dbReference type="ARBA" id="ARBA00022660"/>
    </source>
</evidence>
<evidence type="ECO:0000256" key="15">
    <source>
        <dbReference type="ARBA" id="ARBA00049551"/>
    </source>
</evidence>
<keyword evidence="12 17" id="KW-0496">Mitochondrion</keyword>
<dbReference type="PANTHER" id="PTHR11435:SF1">
    <property type="entry name" value="NADH-UBIQUINONE OXIDOREDUCTASE CHAIN 6"/>
    <property type="match status" value="1"/>
</dbReference>
<dbReference type="GO" id="GO:0031966">
    <property type="term" value="C:mitochondrial membrane"/>
    <property type="evidence" value="ECO:0007669"/>
    <property type="project" value="UniProtKB-SubCell"/>
</dbReference>
<dbReference type="PANTHER" id="PTHR11435">
    <property type="entry name" value="NADH UBIQUINONE OXIDOREDUCTASE SUBUNIT ND6"/>
    <property type="match status" value="1"/>
</dbReference>
<comment type="similarity">
    <text evidence="2">Belongs to the complex I subunit 6 family.</text>
</comment>
<keyword evidence="10 16" id="KW-1133">Transmembrane helix</keyword>
<keyword evidence="13 16" id="KW-0472">Membrane</keyword>
<comment type="catalytic activity">
    <reaction evidence="15">
        <text>a ubiquinone + NADH + 5 H(+)(in) = a ubiquinol + NAD(+) + 4 H(+)(out)</text>
        <dbReference type="Rhea" id="RHEA:29091"/>
        <dbReference type="Rhea" id="RHEA-COMP:9565"/>
        <dbReference type="Rhea" id="RHEA-COMP:9566"/>
        <dbReference type="ChEBI" id="CHEBI:15378"/>
        <dbReference type="ChEBI" id="CHEBI:16389"/>
        <dbReference type="ChEBI" id="CHEBI:17976"/>
        <dbReference type="ChEBI" id="CHEBI:57540"/>
        <dbReference type="ChEBI" id="CHEBI:57945"/>
        <dbReference type="EC" id="7.1.1.2"/>
    </reaction>
</comment>
<evidence type="ECO:0000256" key="2">
    <source>
        <dbReference type="ARBA" id="ARBA00005698"/>
    </source>
</evidence>
<evidence type="ECO:0000256" key="14">
    <source>
        <dbReference type="ARBA" id="ARBA00031019"/>
    </source>
</evidence>
<evidence type="ECO:0000256" key="16">
    <source>
        <dbReference type="SAM" id="Phobius"/>
    </source>
</evidence>
<comment type="subcellular location">
    <subcellularLocation>
        <location evidence="1">Mitochondrion membrane</location>
        <topology evidence="1">Multi-pass membrane protein</topology>
    </subcellularLocation>
</comment>
<keyword evidence="5" id="KW-0813">Transport</keyword>
<sequence>MLNLILMFSSSILALVFTQMKHPLALGLILLVQTLLIALISGLSTLSYWFSYILFLVFLGGMLVLFIYVTSLASNEMFSIPTLSLIFTITPIASIILISMFLDSSLWTSLVSNNDMTYFNDLTPTHEEASLPLIKLYNNPTSLITLMLALYLFLTLIAVIQITSIFNGPLRSNH</sequence>
<evidence type="ECO:0000256" key="3">
    <source>
        <dbReference type="ARBA" id="ARBA00012944"/>
    </source>
</evidence>
<feature type="transmembrane region" description="Helical" evidence="16">
    <location>
        <begin position="24"/>
        <end position="43"/>
    </location>
</feature>
<evidence type="ECO:0000256" key="1">
    <source>
        <dbReference type="ARBA" id="ARBA00004225"/>
    </source>
</evidence>
<name>A0A6B9PA12_9NEOP</name>
<organism evidence="17">
    <name type="scientific">Flavoperla sp. YW-2019</name>
    <dbReference type="NCBI Taxonomy" id="2684699"/>
    <lineage>
        <taxon>Eukaryota</taxon>
        <taxon>Metazoa</taxon>
        <taxon>Ecdysozoa</taxon>
        <taxon>Arthropoda</taxon>
        <taxon>Hexapoda</taxon>
        <taxon>Insecta</taxon>
        <taxon>Pterygota</taxon>
        <taxon>Neoptera</taxon>
        <taxon>Polyneoptera</taxon>
        <taxon>Plecoptera</taxon>
        <taxon>Perloidea</taxon>
        <taxon>Perlidae</taxon>
        <taxon>Flavoperla</taxon>
    </lineage>
</organism>
<keyword evidence="7 16" id="KW-0812">Transmembrane</keyword>
<evidence type="ECO:0000256" key="8">
    <source>
        <dbReference type="ARBA" id="ARBA00022967"/>
    </source>
</evidence>
<dbReference type="AlphaFoldDB" id="A0A6B9PA12"/>
<keyword evidence="6" id="KW-0679">Respiratory chain</keyword>
<evidence type="ECO:0000256" key="10">
    <source>
        <dbReference type="ARBA" id="ARBA00022989"/>
    </source>
</evidence>
<evidence type="ECO:0000313" key="17">
    <source>
        <dbReference type="EMBL" id="QHD47962.1"/>
    </source>
</evidence>
<reference evidence="17" key="1">
    <citation type="journal article" date="2019" name="Mitochondrial DNA Part B Resour">
        <title>The complete mitochondrial genome analysis of the stonefly, Flavoperla sp. (Plecoptera: Perlidae).</title>
        <authorList>
            <person name="Wang Y."/>
            <person name="Cao J."/>
            <person name="Chen M."/>
            <person name="Li W."/>
        </authorList>
    </citation>
    <scope>NUCLEOTIDE SEQUENCE</scope>
</reference>
<dbReference type="GO" id="GO:0008137">
    <property type="term" value="F:NADH dehydrogenase (ubiquinone) activity"/>
    <property type="evidence" value="ECO:0007669"/>
    <property type="project" value="UniProtKB-EC"/>
</dbReference>
<evidence type="ECO:0000256" key="9">
    <source>
        <dbReference type="ARBA" id="ARBA00022982"/>
    </source>
</evidence>
<keyword evidence="11" id="KW-0520">NAD</keyword>
<feature type="transmembrane region" description="Helical" evidence="16">
    <location>
        <begin position="49"/>
        <end position="70"/>
    </location>
</feature>
<protein>
    <recommendedName>
        <fullName evidence="4">NADH-ubiquinone oxidoreductase chain 6</fullName>
        <ecNumber evidence="3">7.1.1.2</ecNumber>
    </recommendedName>
    <alternativeName>
        <fullName evidence="14">NADH dehydrogenase subunit 6</fullName>
    </alternativeName>
</protein>
<accession>A0A6B9PA12</accession>
<evidence type="ECO:0000256" key="13">
    <source>
        <dbReference type="ARBA" id="ARBA00023136"/>
    </source>
</evidence>
<evidence type="ECO:0000256" key="12">
    <source>
        <dbReference type="ARBA" id="ARBA00023128"/>
    </source>
</evidence>
<feature type="transmembrane region" description="Helical" evidence="16">
    <location>
        <begin position="143"/>
        <end position="166"/>
    </location>
</feature>
<evidence type="ECO:0000256" key="5">
    <source>
        <dbReference type="ARBA" id="ARBA00022448"/>
    </source>
</evidence>
<evidence type="ECO:0000256" key="11">
    <source>
        <dbReference type="ARBA" id="ARBA00023027"/>
    </source>
</evidence>
<feature type="transmembrane region" description="Helical" evidence="16">
    <location>
        <begin position="82"/>
        <end position="102"/>
    </location>
</feature>
<keyword evidence="8" id="KW-1278">Translocase</keyword>
<dbReference type="EC" id="7.1.1.2" evidence="3"/>
<dbReference type="InterPro" id="IPR050269">
    <property type="entry name" value="ComplexI_Subunit6"/>
</dbReference>
<proteinExistence type="inferred from homology"/>
<keyword evidence="9" id="KW-0249">Electron transport</keyword>
<evidence type="ECO:0000256" key="7">
    <source>
        <dbReference type="ARBA" id="ARBA00022692"/>
    </source>
</evidence>